<dbReference type="SUPFAM" id="SSF47090">
    <property type="entry name" value="PGBD-like"/>
    <property type="match status" value="1"/>
</dbReference>
<proteinExistence type="predicted"/>
<dbReference type="Gene3D" id="1.10.101.10">
    <property type="entry name" value="PGBD-like superfamily/PGBD"/>
    <property type="match status" value="1"/>
</dbReference>
<dbReference type="InterPro" id="IPR002477">
    <property type="entry name" value="Peptidoglycan-bd-like"/>
</dbReference>
<evidence type="ECO:0000256" key="1">
    <source>
        <dbReference type="SAM" id="Phobius"/>
    </source>
</evidence>
<dbReference type="Pfam" id="PF13560">
    <property type="entry name" value="HTH_31"/>
    <property type="match status" value="1"/>
</dbReference>
<evidence type="ECO:0000313" key="3">
    <source>
        <dbReference type="EMBL" id="GIG93045.1"/>
    </source>
</evidence>
<reference evidence="3 4" key="1">
    <citation type="submission" date="2021-01" db="EMBL/GenBank/DDBJ databases">
        <title>Whole genome shotgun sequence of Plantactinospora endophytica NBRC 110450.</title>
        <authorList>
            <person name="Komaki H."/>
            <person name="Tamura T."/>
        </authorList>
    </citation>
    <scope>NUCLEOTIDE SEQUENCE [LARGE SCALE GENOMIC DNA]</scope>
    <source>
        <strain evidence="3 4">NBRC 110450</strain>
    </source>
</reference>
<keyword evidence="1" id="KW-0472">Membrane</keyword>
<accession>A0ABQ4EEA2</accession>
<gene>
    <name evidence="3" type="ORF">Pen02_79810</name>
</gene>
<dbReference type="EMBL" id="BONW01000050">
    <property type="protein sequence ID" value="GIG93045.1"/>
    <property type="molecule type" value="Genomic_DNA"/>
</dbReference>
<dbReference type="InterPro" id="IPR036365">
    <property type="entry name" value="PGBD-like_sf"/>
</dbReference>
<evidence type="ECO:0000313" key="4">
    <source>
        <dbReference type="Proteomes" id="UP000646749"/>
    </source>
</evidence>
<organism evidence="3 4">
    <name type="scientific">Plantactinospora endophytica</name>
    <dbReference type="NCBI Taxonomy" id="673535"/>
    <lineage>
        <taxon>Bacteria</taxon>
        <taxon>Bacillati</taxon>
        <taxon>Actinomycetota</taxon>
        <taxon>Actinomycetes</taxon>
        <taxon>Micromonosporales</taxon>
        <taxon>Micromonosporaceae</taxon>
        <taxon>Plantactinospora</taxon>
    </lineage>
</organism>
<name>A0ABQ4EEA2_9ACTN</name>
<keyword evidence="1" id="KW-1133">Transmembrane helix</keyword>
<dbReference type="InterPro" id="IPR036366">
    <property type="entry name" value="PGBDSf"/>
</dbReference>
<protein>
    <recommendedName>
        <fullName evidence="2">Peptidoglycan binding-like domain-containing protein</fullName>
    </recommendedName>
</protein>
<feature type="domain" description="Peptidoglycan binding-like" evidence="2">
    <location>
        <begin position="243"/>
        <end position="294"/>
    </location>
</feature>
<keyword evidence="4" id="KW-1185">Reference proteome</keyword>
<dbReference type="Proteomes" id="UP000646749">
    <property type="component" value="Unassembled WGS sequence"/>
</dbReference>
<comment type="caution">
    <text evidence="3">The sequence shown here is derived from an EMBL/GenBank/DDBJ whole genome shotgun (WGS) entry which is preliminary data.</text>
</comment>
<evidence type="ECO:0000259" key="2">
    <source>
        <dbReference type="Pfam" id="PF01471"/>
    </source>
</evidence>
<sequence>MPLPQPKRVPRGDADRTDVATAATAGDYVALLRQVRERSGLTYREIERRCVGAGHWLPRSTLATMLGRPTLPREDLVVALLTACGRDSPEVERWLTVRQRIAAGRADPPETAATGPTFADIPLHAGRTADQTTDTATVDVQSTTPVESGLGRESGLSGVSGESGVLLGVPGLFAGLRRRAGRLGRTRRVVIVVAGVVVAALAAVLVVVVGPSADARRTEAGTPLVLWSDCPATMVMGANSSCVQVLQERLRAHGFDLPVDGWFGPYTKIRVMAFQVMAGLPSTSIVDDRVKRALHADSLKVPFWPRSEVEWTLREAFPEDPAGAVRLATCLARLDPYWIMGFANGSRRWGLFQFSDVELLALGADSRAALDLHWNVAAARTVWSRTRDFRHWACAAPV</sequence>
<feature type="transmembrane region" description="Helical" evidence="1">
    <location>
        <begin position="189"/>
        <end position="209"/>
    </location>
</feature>
<keyword evidence="1" id="KW-0812">Transmembrane</keyword>
<dbReference type="Pfam" id="PF01471">
    <property type="entry name" value="PG_binding_1"/>
    <property type="match status" value="1"/>
</dbReference>